<sequence>MPSSREVVLLDTPDLVDDYLTVRLAPLGRVACLNSRSFDDQARVDELLERTLPTDVVVWLPEAGDDTSRRRAVEVLLPGVAVTGGCVLVLSSSTTPPARTTWLRELTERYPTARLHLVRHEPVAGAFWDCRGELQTLTTRGHVPLPELATAVAEAIADRTPGFRETALTPDQEIA</sequence>
<accession>A0A5Q6RXY2</accession>
<proteinExistence type="predicted"/>
<dbReference type="AlphaFoldDB" id="A0A5Q6RXY2"/>
<dbReference type="Proteomes" id="UP000307768">
    <property type="component" value="Unassembled WGS sequence"/>
</dbReference>
<dbReference type="RefSeq" id="WP_149769881.1">
    <property type="nucleotide sequence ID" value="NZ_VDFQ02000003.1"/>
</dbReference>
<evidence type="ECO:0000313" key="1">
    <source>
        <dbReference type="EMBL" id="KAA1422930.1"/>
    </source>
</evidence>
<reference evidence="1 2" key="1">
    <citation type="submission" date="2019-09" db="EMBL/GenBank/DDBJ databases">
        <title>Mumia zhuanghuii sp. nov. isolated from the intestinal contents of plateau pika (Ochotona curzoniae) in the Qinghai-Tibet plateau of China.</title>
        <authorList>
            <person name="Tian Z."/>
        </authorList>
    </citation>
    <scope>NUCLEOTIDE SEQUENCE [LARGE SCALE GENOMIC DNA]</scope>
    <source>
        <strain evidence="2">350</strain>
    </source>
</reference>
<name>A0A5Q6RXY2_9ACTN</name>
<evidence type="ECO:0000313" key="2">
    <source>
        <dbReference type="Proteomes" id="UP000307768"/>
    </source>
</evidence>
<organism evidence="1 2">
    <name type="scientific">Mumia zhuanghuii</name>
    <dbReference type="NCBI Taxonomy" id="2585211"/>
    <lineage>
        <taxon>Bacteria</taxon>
        <taxon>Bacillati</taxon>
        <taxon>Actinomycetota</taxon>
        <taxon>Actinomycetes</taxon>
        <taxon>Propionibacteriales</taxon>
        <taxon>Nocardioidaceae</taxon>
        <taxon>Mumia</taxon>
    </lineage>
</organism>
<gene>
    <name evidence="1" type="ORF">FE697_012375</name>
</gene>
<comment type="caution">
    <text evidence="1">The sequence shown here is derived from an EMBL/GenBank/DDBJ whole genome shotgun (WGS) entry which is preliminary data.</text>
</comment>
<dbReference type="EMBL" id="VDFQ02000003">
    <property type="protein sequence ID" value="KAA1422930.1"/>
    <property type="molecule type" value="Genomic_DNA"/>
</dbReference>
<protein>
    <submittedName>
        <fullName evidence="1">Uncharacterized protein</fullName>
    </submittedName>
</protein>